<dbReference type="InterPro" id="IPR038332">
    <property type="entry name" value="PPE_sf"/>
</dbReference>
<organism evidence="2 3">
    <name type="scientific">Nocardia suismassiliense</name>
    <dbReference type="NCBI Taxonomy" id="2077092"/>
    <lineage>
        <taxon>Bacteria</taxon>
        <taxon>Bacillati</taxon>
        <taxon>Actinomycetota</taxon>
        <taxon>Actinomycetes</taxon>
        <taxon>Mycobacteriales</taxon>
        <taxon>Nocardiaceae</taxon>
        <taxon>Nocardia</taxon>
    </lineage>
</organism>
<gene>
    <name evidence="2" type="ORF">ACFYV7_34285</name>
</gene>
<feature type="region of interest" description="Disordered" evidence="1">
    <location>
        <begin position="18"/>
        <end position="44"/>
    </location>
</feature>
<keyword evidence="3" id="KW-1185">Reference proteome</keyword>
<sequence>MPSFNDWLVAIGAGRLTGSSHEADKNKQTDQQRAADEKTKWDQDRGFVNNEWSSLLSEYGNGTFDAPAIKAQDPFETMSHQQIYNALEGVQEGEINAKADGWRNLSTDARSAVEEFKKGVEQDITEHWNGKSGTSAIDATREFSTSFAKLAATFQMVGHGLDLTQGHLAQAKASVGKPDSYTVGDRFIDALPLQNVIKGPTHRAQEAESEARFVMTQYYRPGVNEVDQITPILPEPTTTVDKNNPGGPISNPSSNPTGNPTSADPTGSPNSTDPKSADDTKKPDTTTPQSTQPASTNQNPTSDKPTSTTPASTTPGTPSNTDDPTKSRTPSTPAGTPSTTFPGTPSRTPGTPSSTPSPGKSVPGKAATPTTTAASTAARAASTGKAGAAGMPGMGAPGARGKGDEDGEHKTPDYLIYDRGSELLGTQPPALPPGGVIGG</sequence>
<evidence type="ECO:0000256" key="1">
    <source>
        <dbReference type="SAM" id="MobiDB-lite"/>
    </source>
</evidence>
<dbReference type="EMBL" id="JBIAPI010000012">
    <property type="protein sequence ID" value="MFF3227908.1"/>
    <property type="molecule type" value="Genomic_DNA"/>
</dbReference>
<feature type="compositionally biased region" description="Basic and acidic residues" evidence="1">
    <location>
        <begin position="401"/>
        <end position="412"/>
    </location>
</feature>
<reference evidence="2 3" key="1">
    <citation type="submission" date="2024-10" db="EMBL/GenBank/DDBJ databases">
        <title>The Natural Products Discovery Center: Release of the First 8490 Sequenced Strains for Exploring Actinobacteria Biosynthetic Diversity.</title>
        <authorList>
            <person name="Kalkreuter E."/>
            <person name="Kautsar S.A."/>
            <person name="Yang D."/>
            <person name="Bader C.D."/>
            <person name="Teijaro C.N."/>
            <person name="Fluegel L."/>
            <person name="Davis C.M."/>
            <person name="Simpson J.R."/>
            <person name="Lauterbach L."/>
            <person name="Steele A.D."/>
            <person name="Gui C."/>
            <person name="Meng S."/>
            <person name="Li G."/>
            <person name="Viehrig K."/>
            <person name="Ye F."/>
            <person name="Su P."/>
            <person name="Kiefer A.F."/>
            <person name="Nichols A."/>
            <person name="Cepeda A.J."/>
            <person name="Yan W."/>
            <person name="Fan B."/>
            <person name="Jiang Y."/>
            <person name="Adhikari A."/>
            <person name="Zheng C.-J."/>
            <person name="Schuster L."/>
            <person name="Cowan T.M."/>
            <person name="Smanski M.J."/>
            <person name="Chevrette M.G."/>
            <person name="De Carvalho L.P.S."/>
            <person name="Shen B."/>
        </authorList>
    </citation>
    <scope>NUCLEOTIDE SEQUENCE [LARGE SCALE GENOMIC DNA]</scope>
    <source>
        <strain evidence="2 3">NPDC003040</strain>
    </source>
</reference>
<dbReference type="RefSeq" id="WP_387724286.1">
    <property type="nucleotide sequence ID" value="NZ_JBIAPI010000012.1"/>
</dbReference>
<dbReference type="Proteomes" id="UP001601948">
    <property type="component" value="Unassembled WGS sequence"/>
</dbReference>
<feature type="compositionally biased region" description="Low complexity" evidence="1">
    <location>
        <begin position="285"/>
        <end position="389"/>
    </location>
</feature>
<dbReference type="Gene3D" id="1.20.1260.20">
    <property type="entry name" value="PPE superfamily"/>
    <property type="match status" value="1"/>
</dbReference>
<feature type="compositionally biased region" description="Gly residues" evidence="1">
    <location>
        <begin position="390"/>
        <end position="400"/>
    </location>
</feature>
<feature type="region of interest" description="Disordered" evidence="1">
    <location>
        <begin position="226"/>
        <end position="439"/>
    </location>
</feature>
<evidence type="ECO:0000313" key="3">
    <source>
        <dbReference type="Proteomes" id="UP001601948"/>
    </source>
</evidence>
<feature type="compositionally biased region" description="Low complexity" evidence="1">
    <location>
        <begin position="243"/>
        <end position="262"/>
    </location>
</feature>
<comment type="caution">
    <text evidence="2">The sequence shown here is derived from an EMBL/GenBank/DDBJ whole genome shotgun (WGS) entry which is preliminary data.</text>
</comment>
<evidence type="ECO:0008006" key="4">
    <source>
        <dbReference type="Google" id="ProtNLM"/>
    </source>
</evidence>
<protein>
    <recommendedName>
        <fullName evidence="4">PPE family domain-containing protein</fullName>
    </recommendedName>
</protein>
<feature type="compositionally biased region" description="Basic and acidic residues" evidence="1">
    <location>
        <begin position="275"/>
        <end position="284"/>
    </location>
</feature>
<feature type="compositionally biased region" description="Basic and acidic residues" evidence="1">
    <location>
        <begin position="21"/>
        <end position="44"/>
    </location>
</feature>
<evidence type="ECO:0000313" key="2">
    <source>
        <dbReference type="EMBL" id="MFF3227908.1"/>
    </source>
</evidence>
<proteinExistence type="predicted"/>
<name>A0ABW6R3R9_9NOCA</name>
<accession>A0ABW6R3R9</accession>